<reference evidence="4" key="2">
    <citation type="submission" date="2020-04" db="EMBL/GenBank/DDBJ databases">
        <authorList>
            <consortium name="NCBI Genome Project"/>
        </authorList>
    </citation>
    <scope>NUCLEOTIDE SEQUENCE</scope>
    <source>
        <strain evidence="4">CBS 304.34</strain>
    </source>
</reference>
<keyword evidence="3" id="KW-1185">Reference proteome</keyword>
<evidence type="ECO:0000313" key="3">
    <source>
        <dbReference type="Proteomes" id="UP000504636"/>
    </source>
</evidence>
<proteinExistence type="predicted"/>
<evidence type="ECO:0000256" key="1">
    <source>
        <dbReference type="SAM" id="MobiDB-lite"/>
    </source>
</evidence>
<organism evidence="2">
    <name type="scientific">Mytilinidion resinicola</name>
    <dbReference type="NCBI Taxonomy" id="574789"/>
    <lineage>
        <taxon>Eukaryota</taxon>
        <taxon>Fungi</taxon>
        <taxon>Dikarya</taxon>
        <taxon>Ascomycota</taxon>
        <taxon>Pezizomycotina</taxon>
        <taxon>Dothideomycetes</taxon>
        <taxon>Pleosporomycetidae</taxon>
        <taxon>Mytilinidiales</taxon>
        <taxon>Mytilinidiaceae</taxon>
        <taxon>Mytilinidion</taxon>
    </lineage>
</organism>
<accession>A0A6A6YDE2</accession>
<dbReference type="AlphaFoldDB" id="A0A6A6YDE2"/>
<evidence type="ECO:0000313" key="4">
    <source>
        <dbReference type="RefSeq" id="XP_033573704.1"/>
    </source>
</evidence>
<feature type="region of interest" description="Disordered" evidence="1">
    <location>
        <begin position="14"/>
        <end position="67"/>
    </location>
</feature>
<dbReference type="GeneID" id="54469850"/>
<dbReference type="EMBL" id="MU003706">
    <property type="protein sequence ID" value="KAF2806740.1"/>
    <property type="molecule type" value="Genomic_DNA"/>
</dbReference>
<reference evidence="4" key="3">
    <citation type="submission" date="2025-04" db="UniProtKB">
        <authorList>
            <consortium name="RefSeq"/>
        </authorList>
    </citation>
    <scope>IDENTIFICATION</scope>
    <source>
        <strain evidence="4">CBS 304.34</strain>
    </source>
</reference>
<dbReference type="Proteomes" id="UP000504636">
    <property type="component" value="Unplaced"/>
</dbReference>
<feature type="compositionally biased region" description="Pro residues" evidence="1">
    <location>
        <begin position="44"/>
        <end position="67"/>
    </location>
</feature>
<evidence type="ECO:0000313" key="2">
    <source>
        <dbReference type="EMBL" id="KAF2806740.1"/>
    </source>
</evidence>
<protein>
    <submittedName>
        <fullName evidence="2 4">Uncharacterized protein</fullName>
    </submittedName>
</protein>
<sequence>MFCNLRRRLQLVSMQKQYPNRPIHHTPLPSSQPTPSTPATRQPPQTPSPISPPTSKLPPKPPLNRIA</sequence>
<reference evidence="2 4" key="1">
    <citation type="journal article" date="2020" name="Stud. Mycol.">
        <title>101 Dothideomycetes genomes: a test case for predicting lifestyles and emergence of pathogens.</title>
        <authorList>
            <person name="Haridas S."/>
            <person name="Albert R."/>
            <person name="Binder M."/>
            <person name="Bloem J."/>
            <person name="Labutti K."/>
            <person name="Salamov A."/>
            <person name="Andreopoulos B."/>
            <person name="Baker S."/>
            <person name="Barry K."/>
            <person name="Bills G."/>
            <person name="Bluhm B."/>
            <person name="Cannon C."/>
            <person name="Castanera R."/>
            <person name="Culley D."/>
            <person name="Daum C."/>
            <person name="Ezra D."/>
            <person name="Gonzalez J."/>
            <person name="Henrissat B."/>
            <person name="Kuo A."/>
            <person name="Liang C."/>
            <person name="Lipzen A."/>
            <person name="Lutzoni F."/>
            <person name="Magnuson J."/>
            <person name="Mondo S."/>
            <person name="Nolan M."/>
            <person name="Ohm R."/>
            <person name="Pangilinan J."/>
            <person name="Park H.-J."/>
            <person name="Ramirez L."/>
            <person name="Alfaro M."/>
            <person name="Sun H."/>
            <person name="Tritt A."/>
            <person name="Yoshinaga Y."/>
            <person name="Zwiers L.-H."/>
            <person name="Turgeon B."/>
            <person name="Goodwin S."/>
            <person name="Spatafora J."/>
            <person name="Crous P."/>
            <person name="Grigoriev I."/>
        </authorList>
    </citation>
    <scope>NUCLEOTIDE SEQUENCE</scope>
    <source>
        <strain evidence="2 4">CBS 304.34</strain>
    </source>
</reference>
<name>A0A6A6YDE2_9PEZI</name>
<gene>
    <name evidence="2 4" type="ORF">BDZ99DRAFT_84685</name>
</gene>
<dbReference type="RefSeq" id="XP_033573704.1">
    <property type="nucleotide sequence ID" value="XM_033728957.1"/>
</dbReference>